<evidence type="ECO:0000313" key="2">
    <source>
        <dbReference type="Proteomes" id="UP000032142"/>
    </source>
</evidence>
<evidence type="ECO:0000313" key="1">
    <source>
        <dbReference type="EMBL" id="KHG27674.1"/>
    </source>
</evidence>
<name>A0A0B0PTA9_GOSAR</name>
<dbReference type="Proteomes" id="UP000032142">
    <property type="component" value="Unassembled WGS sequence"/>
</dbReference>
<proteinExistence type="predicted"/>
<protein>
    <submittedName>
        <fullName evidence="1">Golgi apparatus 1</fullName>
    </submittedName>
</protein>
<keyword evidence="2" id="KW-1185">Reference proteome</keyword>
<sequence length="71" mass="8460">MLQLLDSLCEQHRVATSWLTACVSRPVDTEYVAPCVKGFLCIQYYYSEWFIGYDSDDTKYEIITIWYKYIL</sequence>
<organism evidence="1 2">
    <name type="scientific">Gossypium arboreum</name>
    <name type="common">Tree cotton</name>
    <name type="synonym">Gossypium nanking</name>
    <dbReference type="NCBI Taxonomy" id="29729"/>
    <lineage>
        <taxon>Eukaryota</taxon>
        <taxon>Viridiplantae</taxon>
        <taxon>Streptophyta</taxon>
        <taxon>Embryophyta</taxon>
        <taxon>Tracheophyta</taxon>
        <taxon>Spermatophyta</taxon>
        <taxon>Magnoliopsida</taxon>
        <taxon>eudicotyledons</taxon>
        <taxon>Gunneridae</taxon>
        <taxon>Pentapetalae</taxon>
        <taxon>rosids</taxon>
        <taxon>malvids</taxon>
        <taxon>Malvales</taxon>
        <taxon>Malvaceae</taxon>
        <taxon>Malvoideae</taxon>
        <taxon>Gossypium</taxon>
    </lineage>
</organism>
<dbReference type="AlphaFoldDB" id="A0A0B0PTA9"/>
<reference evidence="2" key="1">
    <citation type="submission" date="2014-09" db="EMBL/GenBank/DDBJ databases">
        <authorList>
            <person name="Mudge J."/>
            <person name="Ramaraj T."/>
            <person name="Lindquist I.E."/>
            <person name="Bharti A.K."/>
            <person name="Sundararajan A."/>
            <person name="Cameron C.T."/>
            <person name="Woodward J.E."/>
            <person name="May G.D."/>
            <person name="Brubaker C."/>
            <person name="Broadhvest J."/>
            <person name="Wilkins T.A."/>
        </authorList>
    </citation>
    <scope>NUCLEOTIDE SEQUENCE</scope>
    <source>
        <strain evidence="2">cv. AKA8401</strain>
    </source>
</reference>
<dbReference type="EMBL" id="KN441997">
    <property type="protein sequence ID" value="KHG27674.1"/>
    <property type="molecule type" value="Genomic_DNA"/>
</dbReference>
<accession>A0A0B0PTA9</accession>
<gene>
    <name evidence="1" type="ORF">F383_01608</name>
</gene>